<evidence type="ECO:0000256" key="3">
    <source>
        <dbReference type="ARBA" id="ARBA00023136"/>
    </source>
</evidence>
<dbReference type="InterPro" id="IPR038228">
    <property type="entry name" value="Syd_sf"/>
</dbReference>
<evidence type="ECO:0000256" key="4">
    <source>
        <dbReference type="HAMAP-Rule" id="MF_01104"/>
    </source>
</evidence>
<keyword evidence="3 4" id="KW-0472">Membrane</keyword>
<sequence length="185" mass="20800">MSDVVKALTKLHERYQSAYEEQDLLPQTDYMEEWSGTCYQGEVKYGLIGWKPCKQEPEFDFSAIEKGLELSLHTDVAEFYGSFYAGDLHLSYAGEDFTLLQVIHPQDADRLQRNLIGHVLMQQRLKQEVTLFVGVGTSSEDLIISVDNKTGVVGLEYVGKEQHAKLANSLAELLANATPRVVTDQ</sequence>
<keyword evidence="2 4" id="KW-0997">Cell inner membrane</keyword>
<reference evidence="5 6" key="1">
    <citation type="journal article" date="2011" name="Front. Microbiol.">
        <title>Genomic signatures of strain selection and enhancement in Bacillus atrophaeus var. globigii, a historical biowarfare simulant.</title>
        <authorList>
            <person name="Gibbons H.S."/>
            <person name="Broomall S.M."/>
            <person name="McNew L.A."/>
            <person name="Daligault H."/>
            <person name="Chapman C."/>
            <person name="Bruce D."/>
            <person name="Karavis M."/>
            <person name="Krepps M."/>
            <person name="McGregor P.A."/>
            <person name="Hong C."/>
            <person name="Park K.H."/>
            <person name="Akmal A."/>
            <person name="Feldman A."/>
            <person name="Lin J.S."/>
            <person name="Chang W.E."/>
            <person name="Higgs B.W."/>
            <person name="Demirev P."/>
            <person name="Lindquist J."/>
            <person name="Liem A."/>
            <person name="Fochler E."/>
            <person name="Read T.D."/>
            <person name="Tapia R."/>
            <person name="Johnson S."/>
            <person name="Bishop-Lilly K.A."/>
            <person name="Detter C."/>
            <person name="Han C."/>
            <person name="Sozhamannan S."/>
            <person name="Rosenzweig C.N."/>
            <person name="Skowronski E.W."/>
        </authorList>
    </citation>
    <scope>NUCLEOTIDE SEQUENCE [LARGE SCALE GENOMIC DNA]</scope>
    <source>
        <strain evidence="5 6">MLST1</strain>
    </source>
</reference>
<comment type="subcellular location">
    <subcellularLocation>
        <location evidence="4">Cell inner membrane</location>
        <topology evidence="4">Peripheral membrane protein</topology>
        <orientation evidence="4">Cytoplasmic side</orientation>
    </subcellularLocation>
    <text evidence="4">Loosely associated with the cytoplasmic side of the inner membrane, probably via SecY.</text>
</comment>
<proteinExistence type="inferred from homology"/>
<name>A0A432W5P5_9GAMM</name>
<dbReference type="Pfam" id="PF07348">
    <property type="entry name" value="Syd"/>
    <property type="match status" value="1"/>
</dbReference>
<dbReference type="CDD" id="cd16323">
    <property type="entry name" value="Syd"/>
    <property type="match status" value="1"/>
</dbReference>
<evidence type="ECO:0000313" key="6">
    <source>
        <dbReference type="Proteomes" id="UP000288293"/>
    </source>
</evidence>
<comment type="function">
    <text evidence="4">Interacts with the SecY protein in vivo. May bind preferentially to an uncomplexed state of SecY, thus functioning either as a chelating agent for excess SecY in the cell or as a regulatory factor that negatively controls the translocase function.</text>
</comment>
<dbReference type="RefSeq" id="WP_126802097.1">
    <property type="nucleotide sequence ID" value="NZ_PIPL01000001.1"/>
</dbReference>
<dbReference type="Proteomes" id="UP000288293">
    <property type="component" value="Unassembled WGS sequence"/>
</dbReference>
<evidence type="ECO:0000313" key="5">
    <source>
        <dbReference type="EMBL" id="RUO25398.1"/>
    </source>
</evidence>
<dbReference type="NCBIfam" id="NF003439">
    <property type="entry name" value="PRK04968.1"/>
    <property type="match status" value="1"/>
</dbReference>
<accession>A0A432W5P5</accession>
<evidence type="ECO:0000256" key="2">
    <source>
        <dbReference type="ARBA" id="ARBA00022519"/>
    </source>
</evidence>
<dbReference type="InterPro" id="IPR009948">
    <property type="entry name" value="Syd"/>
</dbReference>
<dbReference type="OrthoDB" id="5599437at2"/>
<keyword evidence="1 4" id="KW-1003">Cell membrane</keyword>
<dbReference type="GO" id="GO:0009898">
    <property type="term" value="C:cytoplasmic side of plasma membrane"/>
    <property type="evidence" value="ECO:0007669"/>
    <property type="project" value="InterPro"/>
</dbReference>
<dbReference type="Gene3D" id="3.40.1580.20">
    <property type="entry name" value="Syd protein"/>
    <property type="match status" value="1"/>
</dbReference>
<gene>
    <name evidence="4" type="primary">syd</name>
    <name evidence="5" type="ORF">CWE09_01290</name>
</gene>
<comment type="caution">
    <text evidence="5">The sequence shown here is derived from an EMBL/GenBank/DDBJ whole genome shotgun (WGS) entry which is preliminary data.</text>
</comment>
<protein>
    <recommendedName>
        <fullName evidence="4">Protein Syd</fullName>
    </recommendedName>
</protein>
<dbReference type="AlphaFoldDB" id="A0A432W5P5"/>
<comment type="similarity">
    <text evidence="4">Belongs to the Syd family.</text>
</comment>
<dbReference type="HAMAP" id="MF_01104">
    <property type="entry name" value="Syd"/>
    <property type="match status" value="1"/>
</dbReference>
<keyword evidence="6" id="KW-1185">Reference proteome</keyword>
<evidence type="ECO:0000256" key="1">
    <source>
        <dbReference type="ARBA" id="ARBA00022475"/>
    </source>
</evidence>
<dbReference type="EMBL" id="PIPL01000001">
    <property type="protein sequence ID" value="RUO25398.1"/>
    <property type="molecule type" value="Genomic_DNA"/>
</dbReference>
<organism evidence="5 6">
    <name type="scientific">Aliidiomarina minuta</name>
    <dbReference type="NCBI Taxonomy" id="880057"/>
    <lineage>
        <taxon>Bacteria</taxon>
        <taxon>Pseudomonadati</taxon>
        <taxon>Pseudomonadota</taxon>
        <taxon>Gammaproteobacteria</taxon>
        <taxon>Alteromonadales</taxon>
        <taxon>Idiomarinaceae</taxon>
        <taxon>Aliidiomarina</taxon>
    </lineage>
</organism>